<feature type="non-terminal residue" evidence="2">
    <location>
        <position position="1"/>
    </location>
</feature>
<proteinExistence type="predicted"/>
<protein>
    <submittedName>
        <fullName evidence="2">Uncharacterized protein</fullName>
    </submittedName>
</protein>
<evidence type="ECO:0000313" key="3">
    <source>
        <dbReference type="Proteomes" id="UP000027730"/>
    </source>
</evidence>
<dbReference type="RefSeq" id="XP_013431506.1">
    <property type="nucleotide sequence ID" value="XM_013576052.1"/>
</dbReference>
<accession>A0A074X6W4</accession>
<feature type="region of interest" description="Disordered" evidence="1">
    <location>
        <begin position="119"/>
        <end position="171"/>
    </location>
</feature>
<dbReference type="AlphaFoldDB" id="A0A074X6W4"/>
<dbReference type="Proteomes" id="UP000027730">
    <property type="component" value="Unassembled WGS sequence"/>
</dbReference>
<evidence type="ECO:0000256" key="1">
    <source>
        <dbReference type="SAM" id="MobiDB-lite"/>
    </source>
</evidence>
<evidence type="ECO:0000313" key="2">
    <source>
        <dbReference type="EMBL" id="KEQ77777.1"/>
    </source>
</evidence>
<name>A0A074X6W4_9PEZI</name>
<gene>
    <name evidence="2" type="ORF">M436DRAFT_17250</name>
</gene>
<organism evidence="2 3">
    <name type="scientific">Aureobasidium namibiae CBS 147.97</name>
    <dbReference type="NCBI Taxonomy" id="1043004"/>
    <lineage>
        <taxon>Eukaryota</taxon>
        <taxon>Fungi</taxon>
        <taxon>Dikarya</taxon>
        <taxon>Ascomycota</taxon>
        <taxon>Pezizomycotina</taxon>
        <taxon>Dothideomycetes</taxon>
        <taxon>Dothideomycetidae</taxon>
        <taxon>Dothideales</taxon>
        <taxon>Saccotheciaceae</taxon>
        <taxon>Aureobasidium</taxon>
    </lineage>
</organism>
<feature type="non-terminal residue" evidence="2">
    <location>
        <position position="171"/>
    </location>
</feature>
<dbReference type="OrthoDB" id="3791613at2759"/>
<dbReference type="EMBL" id="KL584702">
    <property type="protein sequence ID" value="KEQ77777.1"/>
    <property type="molecule type" value="Genomic_DNA"/>
</dbReference>
<dbReference type="GeneID" id="25407947"/>
<sequence>ELDRAIDLYRAEKFQECIAHTRTVCRDNAPLHPRLRYRILLASCLDDWHEAEDMRFHAENTYNSWCLYNPVSSFPGAGQVRSDLRNNLDQLADYFKAFRPKDWKQTQRFRNNIEAAEAEEEYAAELAEEQEEEAPTTSEEEEEEIIASSEEEDAAAAAEREEEDTAAGADE</sequence>
<reference evidence="2 3" key="1">
    <citation type="journal article" date="2014" name="BMC Genomics">
        <title>Genome sequencing of four Aureobasidium pullulans varieties: biotechnological potential, stress tolerance, and description of new species.</title>
        <authorList>
            <person name="Gostin Ar C."/>
            <person name="Ohm R.A."/>
            <person name="Kogej T."/>
            <person name="Sonjak S."/>
            <person name="Turk M."/>
            <person name="Zajc J."/>
            <person name="Zalar P."/>
            <person name="Grube M."/>
            <person name="Sun H."/>
            <person name="Han J."/>
            <person name="Sharma A."/>
            <person name="Chiniquy J."/>
            <person name="Ngan C.Y."/>
            <person name="Lipzen A."/>
            <person name="Barry K."/>
            <person name="Grigoriev I.V."/>
            <person name="Gunde-Cimerman N."/>
        </authorList>
    </citation>
    <scope>NUCLEOTIDE SEQUENCE [LARGE SCALE GENOMIC DNA]</scope>
    <source>
        <strain evidence="2 3">CBS 147.97</strain>
    </source>
</reference>
<keyword evidence="3" id="KW-1185">Reference proteome</keyword>
<dbReference type="HOGENOM" id="CLU_118651_0_0_1"/>